<feature type="active site" description="Proton acceptor" evidence="2">
    <location>
        <position position="244"/>
    </location>
</feature>
<dbReference type="EMBL" id="RBID01000016">
    <property type="protein sequence ID" value="RKQ57045.1"/>
    <property type="molecule type" value="Genomic_DNA"/>
</dbReference>
<dbReference type="SMART" id="SM00859">
    <property type="entry name" value="Semialdhyde_dh"/>
    <property type="match status" value="1"/>
</dbReference>
<protein>
    <submittedName>
        <fullName evidence="4">Aspartate semialdehyde dehydrogenase</fullName>
    </submittedName>
</protein>
<dbReference type="Pfam" id="PF01118">
    <property type="entry name" value="Semialdhyde_dh"/>
    <property type="match status" value="1"/>
</dbReference>
<dbReference type="GO" id="GO:0051287">
    <property type="term" value="F:NAD binding"/>
    <property type="evidence" value="ECO:0007669"/>
    <property type="project" value="InterPro"/>
</dbReference>
<dbReference type="GO" id="GO:0016620">
    <property type="term" value="F:oxidoreductase activity, acting on the aldehyde or oxo group of donors, NAD or NADP as acceptor"/>
    <property type="evidence" value="ECO:0007669"/>
    <property type="project" value="InterPro"/>
</dbReference>
<feature type="active site" description="Acyl-thioester intermediate" evidence="2">
    <location>
        <position position="132"/>
    </location>
</feature>
<dbReference type="Gene3D" id="3.40.50.720">
    <property type="entry name" value="NAD(P)-binding Rossmann-like Domain"/>
    <property type="match status" value="1"/>
</dbReference>
<feature type="domain" description="Semialdehyde dehydrogenase NAD-binding" evidence="3">
    <location>
        <begin position="6"/>
        <end position="121"/>
    </location>
</feature>
<evidence type="ECO:0000256" key="1">
    <source>
        <dbReference type="ARBA" id="ARBA00010584"/>
    </source>
</evidence>
<dbReference type="AlphaFoldDB" id="A0A495BBH8"/>
<dbReference type="Gene3D" id="3.30.360.10">
    <property type="entry name" value="Dihydrodipicolinate Reductase, domain 2"/>
    <property type="match status" value="1"/>
</dbReference>
<evidence type="ECO:0000259" key="3">
    <source>
        <dbReference type="SMART" id="SM00859"/>
    </source>
</evidence>
<dbReference type="GO" id="GO:0046983">
    <property type="term" value="F:protein dimerization activity"/>
    <property type="evidence" value="ECO:0007669"/>
    <property type="project" value="InterPro"/>
</dbReference>
<evidence type="ECO:0000313" key="4">
    <source>
        <dbReference type="EMBL" id="RKQ57045.1"/>
    </source>
</evidence>
<dbReference type="InterPro" id="IPR012280">
    <property type="entry name" value="Semialdhyde_DH_dimer_dom"/>
</dbReference>
<organism evidence="4 5">
    <name type="scientific">Vogesella indigofera</name>
    <name type="common">Pseudomonas indigofera</name>
    <dbReference type="NCBI Taxonomy" id="45465"/>
    <lineage>
        <taxon>Bacteria</taxon>
        <taxon>Pseudomonadati</taxon>
        <taxon>Pseudomonadota</taxon>
        <taxon>Betaproteobacteria</taxon>
        <taxon>Neisseriales</taxon>
        <taxon>Chromobacteriaceae</taxon>
        <taxon>Vogesella</taxon>
    </lineage>
</organism>
<comment type="caution">
    <text evidence="4">The sequence shown here is derived from an EMBL/GenBank/DDBJ whole genome shotgun (WGS) entry which is preliminary data.</text>
</comment>
<dbReference type="CDD" id="cd17894">
    <property type="entry name" value="ASADH_USG1_N"/>
    <property type="match status" value="1"/>
</dbReference>
<reference evidence="4 5" key="1">
    <citation type="submission" date="2018-10" db="EMBL/GenBank/DDBJ databases">
        <title>Genomic Encyclopedia of Type Strains, Phase IV (KMG-IV): sequencing the most valuable type-strain genomes for metagenomic binning, comparative biology and taxonomic classification.</title>
        <authorList>
            <person name="Goeker M."/>
        </authorList>
    </citation>
    <scope>NUCLEOTIDE SEQUENCE [LARGE SCALE GENOMIC DNA]</scope>
    <source>
        <strain evidence="4 5">DSM 3303</strain>
    </source>
</reference>
<comment type="similarity">
    <text evidence="1">Belongs to the aspartate-semialdehyde dehydrogenase family.</text>
</comment>
<dbReference type="PANTHER" id="PTHR46278">
    <property type="entry name" value="DEHYDROGENASE, PUTATIVE-RELATED"/>
    <property type="match status" value="1"/>
</dbReference>
<evidence type="ECO:0000256" key="2">
    <source>
        <dbReference type="PIRSR" id="PIRSR000148-1"/>
    </source>
</evidence>
<dbReference type="SUPFAM" id="SSF51735">
    <property type="entry name" value="NAD(P)-binding Rossmann-fold domains"/>
    <property type="match status" value="1"/>
</dbReference>
<dbReference type="Proteomes" id="UP000279384">
    <property type="component" value="Unassembled WGS sequence"/>
</dbReference>
<proteinExistence type="inferred from homology"/>
<dbReference type="InterPro" id="IPR036291">
    <property type="entry name" value="NAD(P)-bd_dom_sf"/>
</dbReference>
<dbReference type="GO" id="GO:0008652">
    <property type="term" value="P:amino acid biosynthetic process"/>
    <property type="evidence" value="ECO:0007669"/>
    <property type="project" value="InterPro"/>
</dbReference>
<dbReference type="SUPFAM" id="SSF55347">
    <property type="entry name" value="Glyceraldehyde-3-phosphate dehydrogenase-like, C-terminal domain"/>
    <property type="match status" value="1"/>
</dbReference>
<name>A0A495BBH8_VOGIN</name>
<dbReference type="NCBIfam" id="NF011456">
    <property type="entry name" value="PRK14874.1"/>
    <property type="match status" value="1"/>
</dbReference>
<dbReference type="Pfam" id="PF02774">
    <property type="entry name" value="Semialdhyde_dhC"/>
    <property type="match status" value="1"/>
</dbReference>
<dbReference type="RefSeq" id="WP_120811075.1">
    <property type="nucleotide sequence ID" value="NZ_JAYRSL010000001.1"/>
</dbReference>
<evidence type="ECO:0000313" key="5">
    <source>
        <dbReference type="Proteomes" id="UP000279384"/>
    </source>
</evidence>
<dbReference type="PANTHER" id="PTHR46278:SF2">
    <property type="entry name" value="ASPARTATE-SEMIALDEHYDE DEHYDROGENASE"/>
    <property type="match status" value="1"/>
</dbReference>
<sequence length="338" mass="35718">MSETLRIAVVGATSLVGEAVLELLAERALPIGRVFALDVAEKDGETVSLGNLELDVATVDDFDFANASLAIFVGGSELSRRFVPEARNAGCAVIDFSSVYRLSEDVPLVVPGINDAALDDLGEGLLLAVPNCTVTPVAKALAALQASGLERVTIASYQSVSGTGRAALEELANQTTALFGARDIELEVYQKRISFNVLPLIGDVDEQGSSEEEQSLVDELHKVLGNPQLRVEASCVRVPVFFGHGWAVTLQTRDPLNADKARELLAAGGLQIVDDPRGELPYVTPLEASGNEAVWVSRVRQTAGGTVSFWLAADNVRAGAAEPCVALAAALMKRGYFA</sequence>
<dbReference type="PIRSF" id="PIRSF000148">
    <property type="entry name" value="ASA_dh"/>
    <property type="match status" value="1"/>
</dbReference>
<accession>A0A495BBH8</accession>
<gene>
    <name evidence="4" type="ORF">C8E02_2502</name>
</gene>
<dbReference type="InterPro" id="IPR000534">
    <property type="entry name" value="Semialdehyde_DH_NAD-bd"/>
</dbReference>